<dbReference type="SUPFAM" id="SSF53448">
    <property type="entry name" value="Nucleotide-diphospho-sugar transferases"/>
    <property type="match status" value="1"/>
</dbReference>
<sequence>MSAEASPTLRLAVLAKAPVRGRVKTRLIPALGAEAATRLHERLLRRTLAVALATASAERITLWTALDHAHPLFRTLADRHGFRLAPQPEGDLGVRMHHALSAEPGPGLLVGSDCPVLTPALLKRCWTALATAEAVCLPAEDGGYALIGARSSDPALFAGIDWGTGRVMAQTHERARALGWRLASPAMVWDLDRPQDVARLAARDDFTL</sequence>
<accession>A0A291PAN0</accession>
<keyword evidence="1" id="KW-0808">Transferase</keyword>
<name>A0A291PAN0_9GAMM</name>
<gene>
    <name evidence="1" type="ORF">BEI_2938</name>
</gene>
<evidence type="ECO:0000313" key="2">
    <source>
        <dbReference type="Proteomes" id="UP000219993"/>
    </source>
</evidence>
<proteinExistence type="predicted"/>
<dbReference type="KEGG" id="hbe:BEI_2938"/>
<dbReference type="RefSeq" id="WP_097790186.1">
    <property type="nucleotide sequence ID" value="NZ_BAAADT010000066.1"/>
</dbReference>
<dbReference type="AlphaFoldDB" id="A0A291PAN0"/>
<dbReference type="OrthoDB" id="9798250at2"/>
<dbReference type="InterPro" id="IPR018641">
    <property type="entry name" value="Trfase_1_rSAM/seldom-assoc"/>
</dbReference>
<evidence type="ECO:0000313" key="1">
    <source>
        <dbReference type="EMBL" id="ATJ83925.1"/>
    </source>
</evidence>
<dbReference type="GO" id="GO:0016740">
    <property type="term" value="F:transferase activity"/>
    <property type="evidence" value="ECO:0007669"/>
    <property type="project" value="UniProtKB-KW"/>
</dbReference>
<dbReference type="EMBL" id="CP021435">
    <property type="protein sequence ID" value="ATJ83925.1"/>
    <property type="molecule type" value="Genomic_DNA"/>
</dbReference>
<keyword evidence="2" id="KW-1185">Reference proteome</keyword>
<dbReference type="PANTHER" id="PTHR36529">
    <property type="entry name" value="SLL1095 PROTEIN"/>
    <property type="match status" value="1"/>
</dbReference>
<dbReference type="NCBIfam" id="TIGR04282">
    <property type="entry name" value="glyco_like_cofC"/>
    <property type="match status" value="1"/>
</dbReference>
<dbReference type="Proteomes" id="UP000219993">
    <property type="component" value="Chromosome"/>
</dbReference>
<dbReference type="PANTHER" id="PTHR36529:SF1">
    <property type="entry name" value="GLYCOSYLTRANSFERASE"/>
    <property type="match status" value="1"/>
</dbReference>
<protein>
    <submittedName>
        <fullName evidence="1">Glycosyltransferase</fullName>
    </submittedName>
</protein>
<reference evidence="1 2" key="1">
    <citation type="journal article" date="2017" name="Sci. Rep.">
        <title>Revealing the Saline Adaptation Strategies of the Halophilic Bacterium Halomonas beimenensis through High-throughput Omics and Transposon Mutagenesis Approaches.</title>
        <authorList>
            <person name="Chen Y.H."/>
            <person name="Lin S.S."/>
            <person name="Shyu Y.T."/>
        </authorList>
    </citation>
    <scope>NUCLEOTIDE SEQUENCE [LARGE SCALE GENOMIC DNA]</scope>
    <source>
        <strain evidence="1 2">NTU-111</strain>
    </source>
</reference>
<dbReference type="Pfam" id="PF09837">
    <property type="entry name" value="DUF2064"/>
    <property type="match status" value="1"/>
</dbReference>
<dbReference type="Gene3D" id="3.90.550.10">
    <property type="entry name" value="Spore Coat Polysaccharide Biosynthesis Protein SpsA, Chain A"/>
    <property type="match status" value="1"/>
</dbReference>
<dbReference type="InterPro" id="IPR029044">
    <property type="entry name" value="Nucleotide-diphossugar_trans"/>
</dbReference>
<organism evidence="1 2">
    <name type="scientific">Halomonas beimenensis</name>
    <dbReference type="NCBI Taxonomy" id="475662"/>
    <lineage>
        <taxon>Bacteria</taxon>
        <taxon>Pseudomonadati</taxon>
        <taxon>Pseudomonadota</taxon>
        <taxon>Gammaproteobacteria</taxon>
        <taxon>Oceanospirillales</taxon>
        <taxon>Halomonadaceae</taxon>
        <taxon>Halomonas</taxon>
    </lineage>
</organism>